<keyword evidence="6" id="KW-1185">Reference proteome</keyword>
<feature type="transmembrane region" description="Helical" evidence="3">
    <location>
        <begin position="203"/>
        <end position="221"/>
    </location>
</feature>
<organism evidence="5 6">
    <name type="scientific">Cymbomonas tetramitiformis</name>
    <dbReference type="NCBI Taxonomy" id="36881"/>
    <lineage>
        <taxon>Eukaryota</taxon>
        <taxon>Viridiplantae</taxon>
        <taxon>Chlorophyta</taxon>
        <taxon>Pyramimonadophyceae</taxon>
        <taxon>Pyramimonadales</taxon>
        <taxon>Pyramimonadaceae</taxon>
        <taxon>Cymbomonas</taxon>
    </lineage>
</organism>
<evidence type="ECO:0000256" key="2">
    <source>
        <dbReference type="SAM" id="MobiDB-lite"/>
    </source>
</evidence>
<protein>
    <recommendedName>
        <fullName evidence="4">Acyltransferase 3 domain-containing protein</fullName>
    </recommendedName>
</protein>
<feature type="region of interest" description="Disordered" evidence="2">
    <location>
        <begin position="600"/>
        <end position="628"/>
    </location>
</feature>
<feature type="region of interest" description="Disordered" evidence="2">
    <location>
        <begin position="724"/>
        <end position="775"/>
    </location>
</feature>
<proteinExistence type="predicted"/>
<evidence type="ECO:0000256" key="1">
    <source>
        <dbReference type="SAM" id="Coils"/>
    </source>
</evidence>
<feature type="coiled-coil region" evidence="1">
    <location>
        <begin position="52"/>
        <end position="79"/>
    </location>
</feature>
<evidence type="ECO:0000256" key="3">
    <source>
        <dbReference type="SAM" id="Phobius"/>
    </source>
</evidence>
<keyword evidence="3" id="KW-1133">Transmembrane helix</keyword>
<dbReference type="InterPro" id="IPR002656">
    <property type="entry name" value="Acyl_transf_3_dom"/>
</dbReference>
<feature type="transmembrane region" description="Helical" evidence="3">
    <location>
        <begin position="144"/>
        <end position="161"/>
    </location>
</feature>
<name>A0AAE0L7T5_9CHLO</name>
<feature type="transmembrane region" description="Helical" evidence="3">
    <location>
        <begin position="528"/>
        <end position="548"/>
    </location>
</feature>
<dbReference type="Proteomes" id="UP001190700">
    <property type="component" value="Unassembled WGS sequence"/>
</dbReference>
<feature type="transmembrane region" description="Helical" evidence="3">
    <location>
        <begin position="313"/>
        <end position="334"/>
    </location>
</feature>
<keyword evidence="1" id="KW-0175">Coiled coil</keyword>
<feature type="domain" description="Acyltransferase 3" evidence="4">
    <location>
        <begin position="200"/>
        <end position="545"/>
    </location>
</feature>
<keyword evidence="3" id="KW-0812">Transmembrane</keyword>
<evidence type="ECO:0000259" key="4">
    <source>
        <dbReference type="Pfam" id="PF01757"/>
    </source>
</evidence>
<feature type="transmembrane region" description="Helical" evidence="3">
    <location>
        <begin position="377"/>
        <end position="394"/>
    </location>
</feature>
<feature type="compositionally biased region" description="Low complexity" evidence="2">
    <location>
        <begin position="99"/>
        <end position="112"/>
    </location>
</feature>
<feature type="compositionally biased region" description="Basic and acidic residues" evidence="2">
    <location>
        <begin position="606"/>
        <end position="617"/>
    </location>
</feature>
<comment type="caution">
    <text evidence="5">The sequence shown here is derived from an EMBL/GenBank/DDBJ whole genome shotgun (WGS) entry which is preliminary data.</text>
</comment>
<dbReference type="GO" id="GO:0016747">
    <property type="term" value="F:acyltransferase activity, transferring groups other than amino-acyl groups"/>
    <property type="evidence" value="ECO:0007669"/>
    <property type="project" value="InterPro"/>
</dbReference>
<dbReference type="AlphaFoldDB" id="A0AAE0L7T5"/>
<keyword evidence="3" id="KW-0472">Membrane</keyword>
<accession>A0AAE0L7T5</accession>
<evidence type="ECO:0000313" key="6">
    <source>
        <dbReference type="Proteomes" id="UP001190700"/>
    </source>
</evidence>
<feature type="region of interest" description="Disordered" evidence="2">
    <location>
        <begin position="83"/>
        <end position="121"/>
    </location>
</feature>
<feature type="transmembrane region" description="Helical" evidence="3">
    <location>
        <begin position="415"/>
        <end position="436"/>
    </location>
</feature>
<evidence type="ECO:0000313" key="5">
    <source>
        <dbReference type="EMBL" id="KAK3274895.1"/>
    </source>
</evidence>
<sequence length="775" mass="86940">MSTLKDEILSELEHANDELASYLENRLVSSALRKQRANEDLTTEESELCKSVQSKQARVKSLQQNVAQAESLAAQKKMSKGKSFESLKSAKRKGMSRASSYGSMESDSSMGERLLRKSRRKGSWRKGLDEITPSARATRSLREVAAVNAIRCFALIFFFAARASMQSQNCAQQQWAQCSGLFASHKAQALFWPLGGVFNSGNSLGASLFFMCTGFVLYVPYTDPRGRRGTVGYLDSWEANQKYWLNRALRLFPVYFFAALTSWASNISTRLDSGVLTADIASHRSFWQEVVLELFSLNQFSHEHYFPWSNGDLWVMQLIIWFTLIAFPVMAWAFKWLGPFETTLGSFLVSLGVRCLTRVPSLELTIYQDFTQWGSSIFGWLDIFVLGMYVGYLYGTSLWAGNPVAEETLKKGGTLVQFVMGSTSYMLVYAGVLYSLDVNDKYVPSSEGTHGHYQEPYCYFREILFSFKSVGLAIGFVFMLRMRLRLFRAAFITNPLVQITGRMSMSIYVWHGMIFDVFYNQYSEHTFFHFFCFCVFLVPVSCISYTYLEVEGIRTAYKMLTSFPEYISPFTEGGFFAMDYYVMDDGLPEFNRGVPGVWSKSTLDQHQSKSPERRSEDSPSSSGVPTPAIGAASLAAQEHLVRGVVSRQALIKAFTTRYNAIFRLDPQNPDWKQQAAEVRLNEFCHEAGLDMKVGNPELTVALLAATDADTILKDIQQGYGTGTDYLPPGFQASSSSSGAVNVREEGSEGYQSSEEQRGPTGTKANKISGFRATDG</sequence>
<gene>
    <name evidence="5" type="ORF">CYMTET_16947</name>
</gene>
<reference evidence="5 6" key="1">
    <citation type="journal article" date="2015" name="Genome Biol. Evol.">
        <title>Comparative Genomics of a Bacterivorous Green Alga Reveals Evolutionary Causalities and Consequences of Phago-Mixotrophic Mode of Nutrition.</title>
        <authorList>
            <person name="Burns J.A."/>
            <person name="Paasch A."/>
            <person name="Narechania A."/>
            <person name="Kim E."/>
        </authorList>
    </citation>
    <scope>NUCLEOTIDE SEQUENCE [LARGE SCALE GENOMIC DNA]</scope>
    <source>
        <strain evidence="5 6">PLY_AMNH</strain>
    </source>
</reference>
<dbReference type="Pfam" id="PF01757">
    <property type="entry name" value="Acyl_transf_3"/>
    <property type="match status" value="1"/>
</dbReference>
<dbReference type="EMBL" id="LGRX02007492">
    <property type="protein sequence ID" value="KAK3274895.1"/>
    <property type="molecule type" value="Genomic_DNA"/>
</dbReference>
<feature type="transmembrane region" description="Helical" evidence="3">
    <location>
        <begin position="463"/>
        <end position="484"/>
    </location>
</feature>